<keyword evidence="3 12" id="KW-0138">CF(0)</keyword>
<evidence type="ECO:0000313" key="15">
    <source>
        <dbReference type="Proteomes" id="UP000005384"/>
    </source>
</evidence>
<comment type="caution">
    <text evidence="14">The sequence shown here is derived from an EMBL/GenBank/DDBJ whole genome shotgun (WGS) entry which is preliminary data.</text>
</comment>
<keyword evidence="4 12" id="KW-0812">Transmembrane</keyword>
<dbReference type="GO" id="GO:0045259">
    <property type="term" value="C:proton-transporting ATP synthase complex"/>
    <property type="evidence" value="ECO:0007669"/>
    <property type="project" value="UniProtKB-KW"/>
</dbReference>
<evidence type="ECO:0000256" key="10">
    <source>
        <dbReference type="ARBA" id="ARBA00025198"/>
    </source>
</evidence>
<dbReference type="HOGENOM" id="CLU_079215_4_0_9"/>
<evidence type="ECO:0000256" key="3">
    <source>
        <dbReference type="ARBA" id="ARBA00022547"/>
    </source>
</evidence>
<name>G5IBW1_9FIRM</name>
<dbReference type="EMBL" id="ADLN01000009">
    <property type="protein sequence ID" value="EHI60879.1"/>
    <property type="molecule type" value="Genomic_DNA"/>
</dbReference>
<organism evidence="14 15">
    <name type="scientific">Hungatella hathewayi WAL-18680</name>
    <dbReference type="NCBI Taxonomy" id="742737"/>
    <lineage>
        <taxon>Bacteria</taxon>
        <taxon>Bacillati</taxon>
        <taxon>Bacillota</taxon>
        <taxon>Clostridia</taxon>
        <taxon>Lachnospirales</taxon>
        <taxon>Lachnospiraceae</taxon>
        <taxon>Hungatella</taxon>
    </lineage>
</organism>
<gene>
    <name evidence="12" type="primary">atpF</name>
    <name evidence="14" type="ORF">HMPREF9473_00944</name>
</gene>
<dbReference type="GO" id="GO:0012505">
    <property type="term" value="C:endomembrane system"/>
    <property type="evidence" value="ECO:0007669"/>
    <property type="project" value="UniProtKB-SubCell"/>
</dbReference>
<dbReference type="InterPro" id="IPR002146">
    <property type="entry name" value="ATP_synth_b/b'su_bac/chlpt"/>
</dbReference>
<evidence type="ECO:0000256" key="6">
    <source>
        <dbReference type="ARBA" id="ARBA00022989"/>
    </source>
</evidence>
<comment type="subcellular location">
    <subcellularLocation>
        <location evidence="12">Cell membrane</location>
        <topology evidence="12">Single-pass membrane protein</topology>
    </subcellularLocation>
    <subcellularLocation>
        <location evidence="11">Endomembrane system</location>
        <topology evidence="11">Single-pass membrane protein</topology>
    </subcellularLocation>
</comment>
<evidence type="ECO:0000256" key="5">
    <source>
        <dbReference type="ARBA" id="ARBA00022781"/>
    </source>
</evidence>
<comment type="similarity">
    <text evidence="1 12 13">Belongs to the ATPase B chain family.</text>
</comment>
<reference evidence="14 15" key="1">
    <citation type="submission" date="2011-08" db="EMBL/GenBank/DDBJ databases">
        <title>The Genome Sequence of Clostridium hathewayi WAL-18680.</title>
        <authorList>
            <consortium name="The Broad Institute Genome Sequencing Platform"/>
            <person name="Earl A."/>
            <person name="Ward D."/>
            <person name="Feldgarden M."/>
            <person name="Gevers D."/>
            <person name="Finegold S.M."/>
            <person name="Summanen P.H."/>
            <person name="Molitoris D.R."/>
            <person name="Song M."/>
            <person name="Daigneault M."/>
            <person name="Allen-Vercoe E."/>
            <person name="Young S.K."/>
            <person name="Zeng Q."/>
            <person name="Gargeya S."/>
            <person name="Fitzgerald M."/>
            <person name="Haas B."/>
            <person name="Abouelleil A."/>
            <person name="Alvarado L."/>
            <person name="Arachchi H.M."/>
            <person name="Berlin A."/>
            <person name="Brown A."/>
            <person name="Chapman S.B."/>
            <person name="Chen Z."/>
            <person name="Dunbar C."/>
            <person name="Freedman E."/>
            <person name="Gearin G."/>
            <person name="Gellesch M."/>
            <person name="Goldberg J."/>
            <person name="Griggs A."/>
            <person name="Gujja S."/>
            <person name="Heiman D."/>
            <person name="Howarth C."/>
            <person name="Larson L."/>
            <person name="Lui A."/>
            <person name="MacDonald P.J.P."/>
            <person name="Montmayeur A."/>
            <person name="Murphy C."/>
            <person name="Neiman D."/>
            <person name="Pearson M."/>
            <person name="Priest M."/>
            <person name="Roberts A."/>
            <person name="Saif S."/>
            <person name="Shea T."/>
            <person name="Shenoy N."/>
            <person name="Sisk P."/>
            <person name="Stolte C."/>
            <person name="Sykes S."/>
            <person name="Wortman J."/>
            <person name="Nusbaum C."/>
            <person name="Birren B."/>
        </authorList>
    </citation>
    <scope>NUCLEOTIDE SEQUENCE [LARGE SCALE GENOMIC DNA]</scope>
    <source>
        <strain evidence="14 15">WAL-18680</strain>
    </source>
</reference>
<dbReference type="PANTHER" id="PTHR33445">
    <property type="entry name" value="ATP SYNTHASE SUBUNIT B', CHLOROPLASTIC"/>
    <property type="match status" value="1"/>
</dbReference>
<evidence type="ECO:0000256" key="8">
    <source>
        <dbReference type="ARBA" id="ARBA00023136"/>
    </source>
</evidence>
<feature type="transmembrane region" description="Helical" evidence="12">
    <location>
        <begin position="6"/>
        <end position="23"/>
    </location>
</feature>
<evidence type="ECO:0000256" key="7">
    <source>
        <dbReference type="ARBA" id="ARBA00023065"/>
    </source>
</evidence>
<dbReference type="GO" id="GO:0005886">
    <property type="term" value="C:plasma membrane"/>
    <property type="evidence" value="ECO:0007669"/>
    <property type="project" value="UniProtKB-SubCell"/>
</dbReference>
<keyword evidence="8 12" id="KW-0472">Membrane</keyword>
<sequence>MLKIDVWNIAFTVVNLLVLYWFMKRYLLGPVTAILSERQSMIEHDLDAASDAKSEALEMKKQYEASMGNADEKAAEIVAAARAKAGEEYDKILERANADAGKKLEQAEKTIALEQEKSLHELETSIAGLAMTAAAKLLEETKDSAQDKAVYDRFLKKAGESHD</sequence>
<comment type="subunit">
    <text evidence="12">F-type ATPases have 2 components, F(1) - the catalytic core - and F(0) - the membrane proton channel. F(1) has five subunits: alpha(3), beta(3), gamma(1), delta(1), epsilon(1). F(0) has three main subunits: a(1), b(2) and c(10-14). The alpha and beta chains form an alternating ring which encloses part of the gamma chain. F(1) is attached to F(0) by a central stalk formed by the gamma and epsilon chains, while a peripheral stalk is formed by the delta and b chains.</text>
</comment>
<dbReference type="HAMAP" id="MF_01398">
    <property type="entry name" value="ATP_synth_b_bprime"/>
    <property type="match status" value="1"/>
</dbReference>
<evidence type="ECO:0000256" key="2">
    <source>
        <dbReference type="ARBA" id="ARBA00022448"/>
    </source>
</evidence>
<dbReference type="NCBIfam" id="TIGR01144">
    <property type="entry name" value="ATP_synt_b"/>
    <property type="match status" value="1"/>
</dbReference>
<dbReference type="GO" id="GO:0046933">
    <property type="term" value="F:proton-transporting ATP synthase activity, rotational mechanism"/>
    <property type="evidence" value="ECO:0007669"/>
    <property type="project" value="UniProtKB-UniRule"/>
</dbReference>
<dbReference type="AlphaFoldDB" id="G5IBW1"/>
<evidence type="ECO:0000256" key="4">
    <source>
        <dbReference type="ARBA" id="ARBA00022692"/>
    </source>
</evidence>
<keyword evidence="7 12" id="KW-0406">Ion transport</keyword>
<dbReference type="OrthoDB" id="9795863at2"/>
<comment type="function">
    <text evidence="12">Component of the F(0) channel, it forms part of the peripheral stalk, linking F(1) to F(0).</text>
</comment>
<evidence type="ECO:0000256" key="9">
    <source>
        <dbReference type="ARBA" id="ARBA00023310"/>
    </source>
</evidence>
<dbReference type="PANTHER" id="PTHR33445:SF2">
    <property type="entry name" value="ATP SYNTHASE SUBUNIT B', CHLOROPLASTIC"/>
    <property type="match status" value="1"/>
</dbReference>
<evidence type="ECO:0000256" key="12">
    <source>
        <dbReference type="HAMAP-Rule" id="MF_01398"/>
    </source>
</evidence>
<dbReference type="InterPro" id="IPR005864">
    <property type="entry name" value="ATP_synth_F0_bsu_bac"/>
</dbReference>
<proteinExistence type="inferred from homology"/>
<accession>G5IBW1</accession>
<keyword evidence="5 12" id="KW-0375">Hydrogen ion transport</keyword>
<keyword evidence="6 12" id="KW-1133">Transmembrane helix</keyword>
<dbReference type="Proteomes" id="UP000005384">
    <property type="component" value="Unassembled WGS sequence"/>
</dbReference>
<keyword evidence="9 12" id="KW-0066">ATP synthesis</keyword>
<dbReference type="InterPro" id="IPR050059">
    <property type="entry name" value="ATP_synthase_B_chain"/>
</dbReference>
<keyword evidence="12" id="KW-1003">Cell membrane</keyword>
<dbReference type="RefSeq" id="WP_006778930.1">
    <property type="nucleotide sequence ID" value="NZ_CP040506.1"/>
</dbReference>
<keyword evidence="2 12" id="KW-0813">Transport</keyword>
<dbReference type="Gene3D" id="6.10.250.1580">
    <property type="match status" value="1"/>
</dbReference>
<protein>
    <recommendedName>
        <fullName evidence="12">ATP synthase subunit b</fullName>
    </recommendedName>
    <alternativeName>
        <fullName evidence="12">ATP synthase F(0) sector subunit b</fullName>
    </alternativeName>
    <alternativeName>
        <fullName evidence="12">ATPase subunit I</fullName>
    </alternativeName>
    <alternativeName>
        <fullName evidence="12">F-type ATPase subunit b</fullName>
        <shortName evidence="12">F-ATPase subunit b</shortName>
    </alternativeName>
</protein>
<dbReference type="Pfam" id="PF00430">
    <property type="entry name" value="ATP-synt_B"/>
    <property type="match status" value="1"/>
</dbReference>
<evidence type="ECO:0000256" key="11">
    <source>
        <dbReference type="ARBA" id="ARBA00037847"/>
    </source>
</evidence>
<evidence type="ECO:0000313" key="14">
    <source>
        <dbReference type="EMBL" id="EHI60879.1"/>
    </source>
</evidence>
<evidence type="ECO:0000256" key="13">
    <source>
        <dbReference type="RuleBase" id="RU003848"/>
    </source>
</evidence>
<dbReference type="PATRIC" id="fig|742737.3.peg.943"/>
<dbReference type="CDD" id="cd06503">
    <property type="entry name" value="ATP-synt_Fo_b"/>
    <property type="match status" value="1"/>
</dbReference>
<dbReference type="GO" id="GO:0046961">
    <property type="term" value="F:proton-transporting ATPase activity, rotational mechanism"/>
    <property type="evidence" value="ECO:0007669"/>
    <property type="project" value="TreeGrafter"/>
</dbReference>
<comment type="function">
    <text evidence="10 12">F(1)F(0) ATP synthase produces ATP from ADP in the presence of a proton or sodium gradient. F-type ATPases consist of two structural domains, F(1) containing the extramembraneous catalytic core and F(0) containing the membrane proton channel, linked together by a central stalk and a peripheral stalk. During catalysis, ATP synthesis in the catalytic domain of F(1) is coupled via a rotary mechanism of the central stalk subunits to proton translocation.</text>
</comment>
<evidence type="ECO:0000256" key="1">
    <source>
        <dbReference type="ARBA" id="ARBA00005513"/>
    </source>
</evidence>
<keyword evidence="15" id="KW-1185">Reference proteome</keyword>